<dbReference type="PANTHER" id="PTHR42879:SF2">
    <property type="entry name" value="3-OXOACYL-[ACYL-CARRIER-PROTEIN] REDUCTASE FABG"/>
    <property type="match status" value="1"/>
</dbReference>
<accession>A0A9X1PU06</accession>
<sequence>MNEFRVSDRSAIVTGAASGIGREVALLLAGSGCAVVVVDYDEAGAKAVAEEVSQAGGAVLPVVGDVRDRDTVERAIVEAGRLAPLRVAVNNAGVGTGLDPIDKVTPEEWRRIMSIDLDAVNTCLQLQLPAIAENGGGAVVNTASALGLIARAGQSPYITAKHGVIGLTKAAALDYAPQGVRVNAVCPGVVDTPLVPQDDAIRQLLIAQHPIGRLGHPAEIAAMIAFLASDAASFVTGAAIPVDGGMTTG</sequence>
<dbReference type="PRINTS" id="PR00080">
    <property type="entry name" value="SDRFAMILY"/>
</dbReference>
<dbReference type="FunFam" id="3.40.50.720:FF:000084">
    <property type="entry name" value="Short-chain dehydrogenase reductase"/>
    <property type="match status" value="1"/>
</dbReference>
<dbReference type="InterPro" id="IPR050259">
    <property type="entry name" value="SDR"/>
</dbReference>
<dbReference type="PANTHER" id="PTHR42879">
    <property type="entry name" value="3-OXOACYL-(ACYL-CARRIER-PROTEIN) REDUCTASE"/>
    <property type="match status" value="1"/>
</dbReference>
<dbReference type="Gene3D" id="3.40.50.720">
    <property type="entry name" value="NAD(P)-binding Rossmann-like Domain"/>
    <property type="match status" value="1"/>
</dbReference>
<dbReference type="AlphaFoldDB" id="A0A9X1PU06"/>
<name>A0A9X1PU06_STRM4</name>
<evidence type="ECO:0000313" key="4">
    <source>
        <dbReference type="Proteomes" id="UP001139384"/>
    </source>
</evidence>
<dbReference type="RefSeq" id="WP_234760821.1">
    <property type="nucleotide sequence ID" value="NZ_JAKEIP010000006.1"/>
</dbReference>
<dbReference type="InterPro" id="IPR036291">
    <property type="entry name" value="NAD(P)-bd_dom_sf"/>
</dbReference>
<organism evidence="3 4">
    <name type="scientific">Streptomyces muensis</name>
    <dbReference type="NCBI Taxonomy" id="1077944"/>
    <lineage>
        <taxon>Bacteria</taxon>
        <taxon>Bacillati</taxon>
        <taxon>Actinomycetota</taxon>
        <taxon>Actinomycetes</taxon>
        <taxon>Kitasatosporales</taxon>
        <taxon>Streptomycetaceae</taxon>
        <taxon>Streptomyces</taxon>
    </lineage>
</organism>
<dbReference type="InterPro" id="IPR002347">
    <property type="entry name" value="SDR_fam"/>
</dbReference>
<evidence type="ECO:0000256" key="1">
    <source>
        <dbReference type="ARBA" id="ARBA00006484"/>
    </source>
</evidence>
<proteinExistence type="inferred from homology"/>
<keyword evidence="4" id="KW-1185">Reference proteome</keyword>
<dbReference type="SUPFAM" id="SSF51735">
    <property type="entry name" value="NAD(P)-binding Rossmann-fold domains"/>
    <property type="match status" value="1"/>
</dbReference>
<evidence type="ECO:0000313" key="3">
    <source>
        <dbReference type="EMBL" id="MCF1592519.1"/>
    </source>
</evidence>
<dbReference type="EMBL" id="JAKEIP010000006">
    <property type="protein sequence ID" value="MCF1592519.1"/>
    <property type="molecule type" value="Genomic_DNA"/>
</dbReference>
<protein>
    <submittedName>
        <fullName evidence="3">SDR family oxidoreductase</fullName>
    </submittedName>
</protein>
<comment type="similarity">
    <text evidence="1">Belongs to the short-chain dehydrogenases/reductases (SDR) family.</text>
</comment>
<dbReference type="CDD" id="cd05233">
    <property type="entry name" value="SDR_c"/>
    <property type="match status" value="1"/>
</dbReference>
<dbReference type="GO" id="GO:0016491">
    <property type="term" value="F:oxidoreductase activity"/>
    <property type="evidence" value="ECO:0007669"/>
    <property type="project" value="UniProtKB-KW"/>
</dbReference>
<dbReference type="Pfam" id="PF13561">
    <property type="entry name" value="adh_short_C2"/>
    <property type="match status" value="1"/>
</dbReference>
<keyword evidence="2" id="KW-0560">Oxidoreductase</keyword>
<reference evidence="3" key="1">
    <citation type="submission" date="2022-01" db="EMBL/GenBank/DDBJ databases">
        <title>Draft Genome Sequences of Seven Type Strains of the Genus Streptomyces.</title>
        <authorList>
            <person name="Aziz S."/>
            <person name="Coretto E."/>
            <person name="Chronakova A."/>
            <person name="Sproer C."/>
            <person name="Huber K."/>
            <person name="Nouioui I."/>
            <person name="Gross H."/>
        </authorList>
    </citation>
    <scope>NUCLEOTIDE SEQUENCE</scope>
    <source>
        <strain evidence="3">DSM 103493</strain>
    </source>
</reference>
<dbReference type="Proteomes" id="UP001139384">
    <property type="component" value="Unassembled WGS sequence"/>
</dbReference>
<evidence type="ECO:0000256" key="2">
    <source>
        <dbReference type="ARBA" id="ARBA00023002"/>
    </source>
</evidence>
<comment type="caution">
    <text evidence="3">The sequence shown here is derived from an EMBL/GenBank/DDBJ whole genome shotgun (WGS) entry which is preliminary data.</text>
</comment>
<gene>
    <name evidence="3" type="ORF">L0P92_02900</name>
</gene>
<dbReference type="PRINTS" id="PR00081">
    <property type="entry name" value="GDHRDH"/>
</dbReference>